<evidence type="ECO:0000313" key="3">
    <source>
        <dbReference type="Proteomes" id="UP000053784"/>
    </source>
</evidence>
<feature type="domain" description="AAA" evidence="1">
    <location>
        <begin position="116"/>
        <end position="296"/>
    </location>
</feature>
<dbReference type="eggNOG" id="COG1192">
    <property type="taxonomic scope" value="Bacteria"/>
</dbReference>
<protein>
    <submittedName>
        <fullName evidence="2">Chromosomal partitioning protein</fullName>
    </submittedName>
</protein>
<dbReference type="STRING" id="1179155.CF67_24006"/>
<dbReference type="CDD" id="cd02042">
    <property type="entry name" value="ParAB_family"/>
    <property type="match status" value="1"/>
</dbReference>
<dbReference type="InterPro" id="IPR025669">
    <property type="entry name" value="AAA_dom"/>
</dbReference>
<dbReference type="Gene3D" id="3.40.50.300">
    <property type="entry name" value="P-loop containing nucleotide triphosphate hydrolases"/>
    <property type="match status" value="1"/>
</dbReference>
<organism evidence="2 3">
    <name type="scientific">Candidatus Photodesmus blepharonis</name>
    <dbReference type="NCBI Taxonomy" id="1179155"/>
    <lineage>
        <taxon>Bacteria</taxon>
        <taxon>Pseudomonadati</taxon>
        <taxon>Pseudomonadota</taxon>
        <taxon>Gammaproteobacteria</taxon>
        <taxon>Vibrionales</taxon>
        <taxon>Vibrionaceae</taxon>
        <taxon>Candidatus Photodesmus</taxon>
    </lineage>
</organism>
<dbReference type="EMBL" id="JGVK01000017">
    <property type="protein sequence ID" value="KEY91314.1"/>
    <property type="molecule type" value="Genomic_DNA"/>
</dbReference>
<dbReference type="OrthoDB" id="6289637at2"/>
<accession>A0A084CND5</accession>
<dbReference type="Proteomes" id="UP000053784">
    <property type="component" value="Unassembled WGS sequence"/>
</dbReference>
<keyword evidence="3" id="KW-1185">Reference proteome</keyword>
<evidence type="ECO:0000313" key="2">
    <source>
        <dbReference type="EMBL" id="KEY91314.1"/>
    </source>
</evidence>
<dbReference type="AlphaFoldDB" id="A0A084CND5"/>
<comment type="caution">
    <text evidence="2">The sequence shown here is derived from an EMBL/GenBank/DDBJ whole genome shotgun (WGS) entry which is preliminary data.</text>
</comment>
<dbReference type="Pfam" id="PF13614">
    <property type="entry name" value="AAA_31"/>
    <property type="match status" value="1"/>
</dbReference>
<dbReference type="RefSeq" id="WP_034414008.1">
    <property type="nucleotide sequence ID" value="NZ_JGVK01000017.1"/>
</dbReference>
<dbReference type="InterPro" id="IPR027417">
    <property type="entry name" value="P-loop_NTPase"/>
</dbReference>
<dbReference type="PANTHER" id="PTHR13696:SF98">
    <property type="entry name" value="PLASMID PARTITION PROTEIN A"/>
    <property type="match status" value="1"/>
</dbReference>
<dbReference type="InterPro" id="IPR050678">
    <property type="entry name" value="DNA_Partitioning_ATPase"/>
</dbReference>
<reference evidence="2 3" key="1">
    <citation type="submission" date="2014-03" db="EMBL/GenBank/DDBJ databases">
        <title>Selection and divergence in the genomes of co-occurring obligate luminous symbionts with specific hosts.</title>
        <authorList>
            <person name="Hendry T.A."/>
            <person name="de Wet J.R."/>
            <person name="Dunlap P.V."/>
        </authorList>
    </citation>
    <scope>NUCLEOTIDE SEQUENCE [LARGE SCALE GENOMIC DNA]</scope>
    <source>
        <strain evidence="2 3">Ppalp.1</strain>
    </source>
</reference>
<dbReference type="SUPFAM" id="SSF52540">
    <property type="entry name" value="P-loop containing nucleoside triphosphate hydrolases"/>
    <property type="match status" value="1"/>
</dbReference>
<dbReference type="PANTHER" id="PTHR13696">
    <property type="entry name" value="P-LOOP CONTAINING NUCLEOSIDE TRIPHOSPHATE HYDROLASE"/>
    <property type="match status" value="1"/>
</dbReference>
<proteinExistence type="predicted"/>
<name>A0A084CND5_9GAMM</name>
<gene>
    <name evidence="2" type="primary">parA</name>
    <name evidence="2" type="ORF">CF67_24006</name>
</gene>
<sequence length="416" mass="47601">MGLIDEIEKIGKRMKEERSSLEEDIKLNSVVHVSDEDVDYVDRLIYNHCLNKKSLYELFGSSKLTFNERLNQAEVKGIINKPILQNRSHLYNRFDIQNLMDYWNFPKYSDSFEPNVITCENHKGGSGKSTTIITLAVATALDLKLNAKCCVIDLDPQGTVGRNLIRSSEGNDIYLTMVDSLLSVVENDSDYSKYLDAGHHEREIIFAATFSTHLPNLDVIPSFPNDDRFTCVFYELNKKQKTDLISRFREKVIPVLKQKYDFIFIDTPSQDSPILWSASEAADCIVIPITLHEFDFISTTNYMLTVSERLNQLPSEGRNLKWIKILPVNVNSRSSHERKTLDKLTRSSRDKLFTAYIMHSEAFVAAASLNRSVLDLKKSEGYCSSKQFDIASTSVHAVYKQFINEIKMSSERKKSN</sequence>
<evidence type="ECO:0000259" key="1">
    <source>
        <dbReference type="Pfam" id="PF13614"/>
    </source>
</evidence>